<evidence type="ECO:0000313" key="2">
    <source>
        <dbReference type="Proteomes" id="UP000198779"/>
    </source>
</evidence>
<gene>
    <name evidence="1" type="ORF">SAMN04487901_11144</name>
</gene>
<dbReference type="RefSeq" id="WP_091818132.1">
    <property type="nucleotide sequence ID" value="NZ_FNCQ01000011.1"/>
</dbReference>
<evidence type="ECO:0000313" key="1">
    <source>
        <dbReference type="EMBL" id="SDG86358.1"/>
    </source>
</evidence>
<organism evidence="1 2">
    <name type="scientific">Prevotella communis</name>
    <dbReference type="NCBI Taxonomy" id="2913614"/>
    <lineage>
        <taxon>Bacteria</taxon>
        <taxon>Pseudomonadati</taxon>
        <taxon>Bacteroidota</taxon>
        <taxon>Bacteroidia</taxon>
        <taxon>Bacteroidales</taxon>
        <taxon>Prevotellaceae</taxon>
        <taxon>Prevotella</taxon>
    </lineage>
</organism>
<name>A0A1G7XQA8_9BACT</name>
<accession>A0A1G7XQA8</accession>
<dbReference type="STRING" id="645274.SAMN04487901_11144"/>
<dbReference type="AlphaFoldDB" id="A0A1G7XQA8"/>
<keyword evidence="2" id="KW-1185">Reference proteome</keyword>
<reference evidence="2" key="1">
    <citation type="submission" date="2016-10" db="EMBL/GenBank/DDBJ databases">
        <authorList>
            <person name="Varghese N."/>
            <person name="Submissions S."/>
        </authorList>
    </citation>
    <scope>NUCLEOTIDE SEQUENCE [LARGE SCALE GENOMIC DNA]</scope>
    <source>
        <strain evidence="2">BP1-148</strain>
    </source>
</reference>
<dbReference type="Proteomes" id="UP000198779">
    <property type="component" value="Unassembled WGS sequence"/>
</dbReference>
<sequence>MRLQIEMGTPYQYVDGLFESSEQQATDLLQLWADTGRFREVSRAEAEDMGFGELAEWSQPDTDALFLIDDVVLVAQNRQSLLEFNKILDV</sequence>
<protein>
    <submittedName>
        <fullName evidence="1">Uncharacterized protein</fullName>
    </submittedName>
</protein>
<dbReference type="EMBL" id="FNCQ01000011">
    <property type="protein sequence ID" value="SDG86358.1"/>
    <property type="molecule type" value="Genomic_DNA"/>
</dbReference>
<proteinExistence type="predicted"/>